<sequence length="164" mass="18646">MSRPAELQAQELSKTYQTQYATISYARETDLYSFTRNIGSGLSFLSEGPEKNPLLAKSRVDKIVETVSSLLDMHPLNFHFNIHLYKSHAEVAAIYRAMGMLGTAPVAFYSHGQRNISVSFENITDRILAHEITHAVICAYYTPPPPVRMQEILAQYVDRHLWDN</sequence>
<evidence type="ECO:0000313" key="2">
    <source>
        <dbReference type="Proteomes" id="UP000603434"/>
    </source>
</evidence>
<proteinExistence type="predicted"/>
<reference evidence="1 2" key="1">
    <citation type="submission" date="2020-08" db="EMBL/GenBank/DDBJ databases">
        <title>Bridging the membrane lipid divide: bacteria of the FCB group superphylum have the potential to synthesize archaeal ether lipids.</title>
        <authorList>
            <person name="Villanueva L."/>
            <person name="Von Meijenfeldt F.A.B."/>
            <person name="Westbye A.B."/>
            <person name="Yadav S."/>
            <person name="Hopmans E.C."/>
            <person name="Dutilh B.E."/>
            <person name="Sinninghe Damste J.S."/>
        </authorList>
    </citation>
    <scope>NUCLEOTIDE SEQUENCE [LARGE SCALE GENOMIC DNA]</scope>
    <source>
        <strain evidence="1">NIOZ-UU30</strain>
    </source>
</reference>
<gene>
    <name evidence="1" type="ORF">H8E23_00915</name>
</gene>
<dbReference type="EMBL" id="JACNJH010000046">
    <property type="protein sequence ID" value="MBC8359944.1"/>
    <property type="molecule type" value="Genomic_DNA"/>
</dbReference>
<dbReference type="Proteomes" id="UP000603434">
    <property type="component" value="Unassembled WGS sequence"/>
</dbReference>
<organism evidence="1 2">
    <name type="scientific">Candidatus Desulfatibia profunda</name>
    <dbReference type="NCBI Taxonomy" id="2841695"/>
    <lineage>
        <taxon>Bacteria</taxon>
        <taxon>Pseudomonadati</taxon>
        <taxon>Thermodesulfobacteriota</taxon>
        <taxon>Desulfobacteria</taxon>
        <taxon>Desulfobacterales</taxon>
        <taxon>Desulfobacterales incertae sedis</taxon>
        <taxon>Candidatus Desulfatibia</taxon>
    </lineage>
</organism>
<dbReference type="AlphaFoldDB" id="A0A8J6NPR8"/>
<protein>
    <submittedName>
        <fullName evidence="1">Uncharacterized protein</fullName>
    </submittedName>
</protein>
<name>A0A8J6NPR8_9BACT</name>
<accession>A0A8J6NPR8</accession>
<evidence type="ECO:0000313" key="1">
    <source>
        <dbReference type="EMBL" id="MBC8359944.1"/>
    </source>
</evidence>
<comment type="caution">
    <text evidence="1">The sequence shown here is derived from an EMBL/GenBank/DDBJ whole genome shotgun (WGS) entry which is preliminary data.</text>
</comment>